<protein>
    <submittedName>
        <fullName evidence="1">Uncharacterized protein</fullName>
    </submittedName>
</protein>
<keyword evidence="2" id="KW-1185">Reference proteome</keyword>
<reference evidence="1 2" key="1">
    <citation type="journal article" date="2022" name="Hortic Res">
        <title>A haplotype resolved chromosomal level avocado genome allows analysis of novel avocado genes.</title>
        <authorList>
            <person name="Nath O."/>
            <person name="Fletcher S.J."/>
            <person name="Hayward A."/>
            <person name="Shaw L.M."/>
            <person name="Masouleh A.K."/>
            <person name="Furtado A."/>
            <person name="Henry R.J."/>
            <person name="Mitter N."/>
        </authorList>
    </citation>
    <scope>NUCLEOTIDE SEQUENCE [LARGE SCALE GENOMIC DNA]</scope>
    <source>
        <strain evidence="2">cv. Hass</strain>
    </source>
</reference>
<name>A0ACC2LM53_PERAE</name>
<evidence type="ECO:0000313" key="1">
    <source>
        <dbReference type="EMBL" id="KAJ8634293.1"/>
    </source>
</evidence>
<proteinExistence type="predicted"/>
<organism evidence="1 2">
    <name type="scientific">Persea americana</name>
    <name type="common">Avocado</name>
    <dbReference type="NCBI Taxonomy" id="3435"/>
    <lineage>
        <taxon>Eukaryota</taxon>
        <taxon>Viridiplantae</taxon>
        <taxon>Streptophyta</taxon>
        <taxon>Embryophyta</taxon>
        <taxon>Tracheophyta</taxon>
        <taxon>Spermatophyta</taxon>
        <taxon>Magnoliopsida</taxon>
        <taxon>Magnoliidae</taxon>
        <taxon>Laurales</taxon>
        <taxon>Lauraceae</taxon>
        <taxon>Persea</taxon>
    </lineage>
</organism>
<dbReference type="EMBL" id="CM056816">
    <property type="protein sequence ID" value="KAJ8634293.1"/>
    <property type="molecule type" value="Genomic_DNA"/>
</dbReference>
<gene>
    <name evidence="1" type="ORF">MRB53_027629</name>
</gene>
<comment type="caution">
    <text evidence="1">The sequence shown here is derived from an EMBL/GenBank/DDBJ whole genome shotgun (WGS) entry which is preliminary data.</text>
</comment>
<dbReference type="Proteomes" id="UP001234297">
    <property type="component" value="Chromosome 8"/>
</dbReference>
<evidence type="ECO:0000313" key="2">
    <source>
        <dbReference type="Proteomes" id="UP001234297"/>
    </source>
</evidence>
<sequence>MSFKASNLQLRSSKDVMKLQRSYVGIMKGTVRKTSTMENKSRDYRTFVGASSRKSFPLSYFRIESFLMSEILHQIMHKQVAILLP</sequence>
<accession>A0ACC2LM53</accession>